<dbReference type="OrthoDB" id="5796840at2"/>
<evidence type="ECO:0000313" key="1">
    <source>
        <dbReference type="EMBL" id="RCN58917.1"/>
    </source>
</evidence>
<proteinExistence type="predicted"/>
<dbReference type="AlphaFoldDB" id="A0A1C2G4P5"/>
<keyword evidence="2" id="KW-1185">Reference proteome</keyword>
<reference evidence="1 2" key="1">
    <citation type="submission" date="2018-02" db="EMBL/GenBank/DDBJ databases">
        <title>Insights into the biology of acidophilic members of the Acidiferrobacteraceae family derived from comparative genomic analyses.</title>
        <authorList>
            <person name="Issotta F."/>
            <person name="Thyssen C."/>
            <person name="Mena C."/>
            <person name="Moya A."/>
            <person name="Bellenberg S."/>
            <person name="Sproer C."/>
            <person name="Covarrubias P.C."/>
            <person name="Sand W."/>
            <person name="Quatrini R."/>
            <person name="Vera M."/>
        </authorList>
    </citation>
    <scope>NUCLEOTIDE SEQUENCE [LARGE SCALE GENOMIC DNA]</scope>
    <source>
        <strain evidence="2">m-1</strain>
    </source>
</reference>
<evidence type="ECO:0000313" key="2">
    <source>
        <dbReference type="Proteomes" id="UP000253250"/>
    </source>
</evidence>
<organism evidence="1 2">
    <name type="scientific">Acidiferrobacter thiooxydans</name>
    <dbReference type="NCBI Taxonomy" id="163359"/>
    <lineage>
        <taxon>Bacteria</taxon>
        <taxon>Pseudomonadati</taxon>
        <taxon>Pseudomonadota</taxon>
        <taxon>Gammaproteobacteria</taxon>
        <taxon>Acidiferrobacterales</taxon>
        <taxon>Acidiferrobacteraceae</taxon>
        <taxon>Acidiferrobacter</taxon>
    </lineage>
</organism>
<comment type="caution">
    <text evidence="1">The sequence shown here is derived from an EMBL/GenBank/DDBJ whole genome shotgun (WGS) entry which is preliminary data.</text>
</comment>
<dbReference type="STRING" id="163359.A9R16_06580"/>
<accession>A0A1C2G4P5</accession>
<protein>
    <submittedName>
        <fullName evidence="1">Uncharacterized protein</fullName>
    </submittedName>
</protein>
<dbReference type="Proteomes" id="UP000253250">
    <property type="component" value="Unassembled WGS sequence"/>
</dbReference>
<dbReference type="RefSeq" id="WP_065968730.1">
    <property type="nucleotide sequence ID" value="NZ_CP080624.1"/>
</dbReference>
<sequence length="95" mass="10204">MDILFLVSRTESAPLLRGFLRACERRQIECGCFFTGPAAQLASDPEIVASLHAGPGSAVCEYSWERFGQGQCPIPLGSQTDNSAMTAAARRIVSL</sequence>
<gene>
    <name evidence="1" type="ORF">C4900_03935</name>
</gene>
<name>A0A1C2G4P5_9GAMM</name>
<dbReference type="EMBL" id="PSYR01000001">
    <property type="protein sequence ID" value="RCN58917.1"/>
    <property type="molecule type" value="Genomic_DNA"/>
</dbReference>